<gene>
    <name evidence="1" type="ORF">SAMN05443550_105107</name>
</gene>
<name>A0A1H4DU39_9SPHI</name>
<reference evidence="1 2" key="1">
    <citation type="submission" date="2016-10" db="EMBL/GenBank/DDBJ databases">
        <authorList>
            <person name="de Groot N.N."/>
        </authorList>
    </citation>
    <scope>NUCLEOTIDE SEQUENCE [LARGE SCALE GENOMIC DNA]</scope>
    <source>
        <strain evidence="1 2">DSM 19033</strain>
    </source>
</reference>
<proteinExistence type="predicted"/>
<dbReference type="EMBL" id="FNRA01000005">
    <property type="protein sequence ID" value="SEA76264.1"/>
    <property type="molecule type" value="Genomic_DNA"/>
</dbReference>
<accession>A0A1H4DU39</accession>
<protein>
    <submittedName>
        <fullName evidence="1">Uncharacterized protein</fullName>
    </submittedName>
</protein>
<dbReference type="Proteomes" id="UP000198850">
    <property type="component" value="Unassembled WGS sequence"/>
</dbReference>
<organism evidence="1 2">
    <name type="scientific">Pedobacter hartonius</name>
    <dbReference type="NCBI Taxonomy" id="425514"/>
    <lineage>
        <taxon>Bacteria</taxon>
        <taxon>Pseudomonadati</taxon>
        <taxon>Bacteroidota</taxon>
        <taxon>Sphingobacteriia</taxon>
        <taxon>Sphingobacteriales</taxon>
        <taxon>Sphingobacteriaceae</taxon>
        <taxon>Pedobacter</taxon>
    </lineage>
</organism>
<sequence length="32" mass="3763">MDHACSPVTERKEIFYYIYQKSSALNEQLVKA</sequence>
<keyword evidence="2" id="KW-1185">Reference proteome</keyword>
<dbReference type="AlphaFoldDB" id="A0A1H4DU39"/>
<evidence type="ECO:0000313" key="2">
    <source>
        <dbReference type="Proteomes" id="UP000198850"/>
    </source>
</evidence>
<evidence type="ECO:0000313" key="1">
    <source>
        <dbReference type="EMBL" id="SEA76264.1"/>
    </source>
</evidence>